<dbReference type="Pfam" id="PF07731">
    <property type="entry name" value="Cu-oxidase_2"/>
    <property type="match status" value="1"/>
</dbReference>
<comment type="similarity">
    <text evidence="3">Belongs to the multicopper oxidase family.</text>
</comment>
<reference evidence="19 20" key="1">
    <citation type="submission" date="2024-05" db="EMBL/GenBank/DDBJ databases">
        <title>De novo assembly of an allotetraploid wild potato.</title>
        <authorList>
            <person name="Hosaka A.J."/>
        </authorList>
    </citation>
    <scope>NUCLEOTIDE SEQUENCE [LARGE SCALE GENOMIC DNA]</scope>
    <source>
        <tissue evidence="19">Young leaves</tissue>
    </source>
</reference>
<dbReference type="Proteomes" id="UP001627284">
    <property type="component" value="Unassembled WGS sequence"/>
</dbReference>
<dbReference type="Pfam" id="PF00394">
    <property type="entry name" value="Cu-oxidase"/>
    <property type="match status" value="1"/>
</dbReference>
<dbReference type="EC" id="1.10.3.3" evidence="5"/>
<dbReference type="EMBL" id="JBJKTR010000013">
    <property type="protein sequence ID" value="KAL3347517.1"/>
    <property type="molecule type" value="Genomic_DNA"/>
</dbReference>
<dbReference type="InterPro" id="IPR008972">
    <property type="entry name" value="Cupredoxin"/>
</dbReference>
<keyword evidence="8" id="KW-0479">Metal-binding</keyword>
<dbReference type="InterPro" id="IPR045087">
    <property type="entry name" value="Cu-oxidase_fam"/>
</dbReference>
<comment type="subunit">
    <text evidence="4">Dimer.</text>
</comment>
<feature type="domain" description="Plastocyanin-like" evidence="16">
    <location>
        <begin position="202"/>
        <end position="365"/>
    </location>
</feature>
<dbReference type="FunFam" id="2.60.40.420:FF:000060">
    <property type="entry name" value="L-ascorbate oxidase"/>
    <property type="match status" value="1"/>
</dbReference>
<evidence type="ECO:0000259" key="17">
    <source>
        <dbReference type="Pfam" id="PF07731"/>
    </source>
</evidence>
<evidence type="ECO:0000256" key="12">
    <source>
        <dbReference type="ARBA" id="ARBA00023157"/>
    </source>
</evidence>
<dbReference type="AlphaFoldDB" id="A0ABD2SUJ4"/>
<keyword evidence="9" id="KW-0677">Repeat</keyword>
<organism evidence="19 20">
    <name type="scientific">Solanum stoloniferum</name>
    <dbReference type="NCBI Taxonomy" id="62892"/>
    <lineage>
        <taxon>Eukaryota</taxon>
        <taxon>Viridiplantae</taxon>
        <taxon>Streptophyta</taxon>
        <taxon>Embryophyta</taxon>
        <taxon>Tracheophyta</taxon>
        <taxon>Spermatophyta</taxon>
        <taxon>Magnoliopsida</taxon>
        <taxon>eudicotyledons</taxon>
        <taxon>Gunneridae</taxon>
        <taxon>Pentapetalae</taxon>
        <taxon>asterids</taxon>
        <taxon>lamiids</taxon>
        <taxon>Solanales</taxon>
        <taxon>Solanaceae</taxon>
        <taxon>Solanoideae</taxon>
        <taxon>Solaneae</taxon>
        <taxon>Solanum</taxon>
    </lineage>
</organism>
<comment type="catalytic activity">
    <reaction evidence="14">
        <text>4 L-ascorbate + O2 = 4 monodehydro-L-ascorbate radical + 2 H2O</text>
        <dbReference type="Rhea" id="RHEA:30243"/>
        <dbReference type="ChEBI" id="CHEBI:15377"/>
        <dbReference type="ChEBI" id="CHEBI:15379"/>
        <dbReference type="ChEBI" id="CHEBI:38290"/>
        <dbReference type="ChEBI" id="CHEBI:59513"/>
        <dbReference type="EC" id="1.10.3.3"/>
    </reaction>
</comment>
<comment type="cofactor">
    <cofactor evidence="1">
        <name>Cu cation</name>
        <dbReference type="ChEBI" id="CHEBI:23378"/>
    </cofactor>
</comment>
<evidence type="ECO:0000256" key="14">
    <source>
        <dbReference type="ARBA" id="ARBA00048908"/>
    </source>
</evidence>
<evidence type="ECO:0000256" key="9">
    <source>
        <dbReference type="ARBA" id="ARBA00022737"/>
    </source>
</evidence>
<sequence>RIEPQLKLSLAKYLYTKNAINLRQLIIGCLYISPFVSLIIIIKKMSSLLGIFLFLYLFLLLSSISAKNREYKWKVEYMHWCPDGVDGIVISINGQFPGPTIRAIVGDTIFVHLTNNLPTEGVVIHWHGISQIGTPWADGAALISQCSINPGETFLYKFKVDKAGTYFYHGHYGMQRSAGLYGSLIVEVPKDEKEAFHYDEELNLLLSDWWHKSSHDQQIDLSSKPFRWIGEPQSLLMNGRGQFNCSLAAQFSKLPIPQCKLRGDEQYAPQIFKVHPNKTHRLRVASTTALASLNLAIEGHKMMVVEADGNYIQPFFVKNMDIYSGESYSILFKTDQDPSNNYWISISVRGREPKTPQGLTILNYIPNFASKIPNSPPSLPPLWNDYNYSKAFSNKIFGLMGLSPKPPTRQNRRILLLNTQNRIEGYTRWSINNISLVFPTTPYLGSIKHGINNAFDTKSPPNTFSKNYNIMKPPPNPNSTYGNRVYMLKFNTTIDIILQNANALGENVSEIHPWHLHGHNFWVLGYGDGKFDHKKDVEKFNLKNPPLRNTVVIFPYGWTAIRFVANNPGVWAFHCHIEPHLHLGMGVVFAEGVHLVKNVPNEALNCGLTRKMFVKDKHI</sequence>
<dbReference type="InterPro" id="IPR011706">
    <property type="entry name" value="Cu-oxidase_C"/>
</dbReference>
<dbReference type="InterPro" id="IPR017760">
    <property type="entry name" value="L-ascorbate_oxidase_pln"/>
</dbReference>
<keyword evidence="20" id="KW-1185">Reference proteome</keyword>
<dbReference type="NCBIfam" id="TIGR03388">
    <property type="entry name" value="ascorbase"/>
    <property type="match status" value="1"/>
</dbReference>
<keyword evidence="7" id="KW-0964">Secreted</keyword>
<dbReference type="PROSITE" id="PS00080">
    <property type="entry name" value="MULTICOPPER_OXIDASE2"/>
    <property type="match status" value="1"/>
</dbReference>
<keyword evidence="13" id="KW-0325">Glycoprotein</keyword>
<dbReference type="CDD" id="cd13893">
    <property type="entry name" value="CuRO_3_AAO"/>
    <property type="match status" value="1"/>
</dbReference>
<dbReference type="InterPro" id="IPR002355">
    <property type="entry name" value="Cu_oxidase_Cu_BS"/>
</dbReference>
<evidence type="ECO:0000256" key="10">
    <source>
        <dbReference type="ARBA" id="ARBA00023002"/>
    </source>
</evidence>
<evidence type="ECO:0000256" key="4">
    <source>
        <dbReference type="ARBA" id="ARBA00011473"/>
    </source>
</evidence>
<proteinExistence type="inferred from homology"/>
<dbReference type="InterPro" id="IPR034267">
    <property type="entry name" value="CuRO_3_AAO"/>
</dbReference>
<keyword evidence="12" id="KW-1015">Disulfide bond</keyword>
<comment type="caution">
    <text evidence="19">The sequence shown here is derived from an EMBL/GenBank/DDBJ whole genome shotgun (WGS) entry which is preliminary data.</text>
</comment>
<name>A0ABD2SUJ4_9SOLN</name>
<feature type="domain" description="Plastocyanin-like" evidence="18">
    <location>
        <begin position="75"/>
        <end position="189"/>
    </location>
</feature>
<protein>
    <recommendedName>
        <fullName evidence="6">L-ascorbate oxidase</fullName>
        <ecNumber evidence="5">1.10.3.3</ecNumber>
    </recommendedName>
</protein>
<accession>A0ABD2SUJ4</accession>
<evidence type="ECO:0000256" key="11">
    <source>
        <dbReference type="ARBA" id="ARBA00023008"/>
    </source>
</evidence>
<dbReference type="PANTHER" id="PTHR11709:SF310">
    <property type="entry name" value="L-ASCORBATE OXIDASE"/>
    <property type="match status" value="1"/>
</dbReference>
<dbReference type="GO" id="GO:0046872">
    <property type="term" value="F:metal ion binding"/>
    <property type="evidence" value="ECO:0007669"/>
    <property type="project" value="UniProtKB-KW"/>
</dbReference>
<evidence type="ECO:0000256" key="8">
    <source>
        <dbReference type="ARBA" id="ARBA00022723"/>
    </source>
</evidence>
<dbReference type="Gene3D" id="2.60.40.420">
    <property type="entry name" value="Cupredoxins - blue copper proteins"/>
    <property type="match status" value="3"/>
</dbReference>
<evidence type="ECO:0000256" key="6">
    <source>
        <dbReference type="ARBA" id="ARBA00022095"/>
    </source>
</evidence>
<keyword evidence="11" id="KW-0186">Copper</keyword>
<gene>
    <name evidence="19" type="ORF">AABB24_021272</name>
</gene>
<dbReference type="GO" id="GO:0008447">
    <property type="term" value="F:L-ascorbate oxidase activity"/>
    <property type="evidence" value="ECO:0007669"/>
    <property type="project" value="UniProtKB-EC"/>
</dbReference>
<feature type="transmembrane region" description="Helical" evidence="15">
    <location>
        <begin position="21"/>
        <end position="42"/>
    </location>
</feature>
<evidence type="ECO:0000256" key="7">
    <source>
        <dbReference type="ARBA" id="ARBA00022525"/>
    </source>
</evidence>
<keyword evidence="15" id="KW-0812">Transmembrane</keyword>
<keyword evidence="15" id="KW-0472">Membrane</keyword>
<comment type="subcellular location">
    <subcellularLocation>
        <location evidence="2">Secreted</location>
    </subcellularLocation>
</comment>
<dbReference type="Pfam" id="PF07732">
    <property type="entry name" value="Cu-oxidase_3"/>
    <property type="match status" value="1"/>
</dbReference>
<evidence type="ECO:0000256" key="2">
    <source>
        <dbReference type="ARBA" id="ARBA00004613"/>
    </source>
</evidence>
<evidence type="ECO:0000259" key="16">
    <source>
        <dbReference type="Pfam" id="PF00394"/>
    </source>
</evidence>
<keyword evidence="15" id="KW-1133">Transmembrane helix</keyword>
<keyword evidence="10" id="KW-0560">Oxidoreductase</keyword>
<dbReference type="InterPro" id="IPR001117">
    <property type="entry name" value="Cu-oxidase_2nd"/>
</dbReference>
<feature type="transmembrane region" description="Helical" evidence="15">
    <location>
        <begin position="48"/>
        <end position="66"/>
    </location>
</feature>
<dbReference type="GO" id="GO:0005576">
    <property type="term" value="C:extracellular region"/>
    <property type="evidence" value="ECO:0007669"/>
    <property type="project" value="UniProtKB-SubCell"/>
</dbReference>
<evidence type="ECO:0000256" key="5">
    <source>
        <dbReference type="ARBA" id="ARBA00012301"/>
    </source>
</evidence>
<evidence type="ECO:0000256" key="15">
    <source>
        <dbReference type="SAM" id="Phobius"/>
    </source>
</evidence>
<feature type="domain" description="Plastocyanin-like" evidence="17">
    <location>
        <begin position="471"/>
        <end position="592"/>
    </location>
</feature>
<dbReference type="PANTHER" id="PTHR11709">
    <property type="entry name" value="MULTI-COPPER OXIDASE"/>
    <property type="match status" value="1"/>
</dbReference>
<evidence type="ECO:0000313" key="19">
    <source>
        <dbReference type="EMBL" id="KAL3347517.1"/>
    </source>
</evidence>
<feature type="non-terminal residue" evidence="19">
    <location>
        <position position="1"/>
    </location>
</feature>
<dbReference type="InterPro" id="IPR011707">
    <property type="entry name" value="Cu-oxidase-like_N"/>
</dbReference>
<evidence type="ECO:0000256" key="3">
    <source>
        <dbReference type="ARBA" id="ARBA00010609"/>
    </source>
</evidence>
<evidence type="ECO:0000256" key="13">
    <source>
        <dbReference type="ARBA" id="ARBA00023180"/>
    </source>
</evidence>
<evidence type="ECO:0000313" key="20">
    <source>
        <dbReference type="Proteomes" id="UP001627284"/>
    </source>
</evidence>
<evidence type="ECO:0000256" key="1">
    <source>
        <dbReference type="ARBA" id="ARBA00001935"/>
    </source>
</evidence>
<evidence type="ECO:0000259" key="18">
    <source>
        <dbReference type="Pfam" id="PF07732"/>
    </source>
</evidence>
<dbReference type="SUPFAM" id="SSF49503">
    <property type="entry name" value="Cupredoxins"/>
    <property type="match status" value="3"/>
</dbReference>